<feature type="transmembrane region" description="Helical" evidence="2">
    <location>
        <begin position="44"/>
        <end position="69"/>
    </location>
</feature>
<sequence length="101" mass="11272">MTFKQLIYSIFIAAIVIAVSLFALSNFQDVNVVIPFIGAYKTKLFMLIVVSYIAGFLTAAFLSLLTRLFSISFRRGKKSEDRSVSETFKSGKEEKSGEDTV</sequence>
<dbReference type="OrthoDB" id="15149at2"/>
<feature type="compositionally biased region" description="Basic and acidic residues" evidence="1">
    <location>
        <begin position="78"/>
        <end position="101"/>
    </location>
</feature>
<evidence type="ECO:0000256" key="2">
    <source>
        <dbReference type="SAM" id="Phobius"/>
    </source>
</evidence>
<evidence type="ECO:0008006" key="5">
    <source>
        <dbReference type="Google" id="ProtNLM"/>
    </source>
</evidence>
<comment type="caution">
    <text evidence="3">The sequence shown here is derived from an EMBL/GenBank/DDBJ whole genome shotgun (WGS) entry which is preliminary data.</text>
</comment>
<organism evidence="3 4">
    <name type="scientific">Desulfurobacterium indicum</name>
    <dbReference type="NCBI Taxonomy" id="1914305"/>
    <lineage>
        <taxon>Bacteria</taxon>
        <taxon>Pseudomonadati</taxon>
        <taxon>Aquificota</taxon>
        <taxon>Aquificia</taxon>
        <taxon>Desulfurobacteriales</taxon>
        <taxon>Desulfurobacteriaceae</taxon>
        <taxon>Desulfurobacterium</taxon>
    </lineage>
</organism>
<evidence type="ECO:0000256" key="1">
    <source>
        <dbReference type="SAM" id="MobiDB-lite"/>
    </source>
</evidence>
<dbReference type="RefSeq" id="WP_076712472.1">
    <property type="nucleotide sequence ID" value="NZ_MOEN01000005.1"/>
</dbReference>
<dbReference type="STRING" id="1914305.BLW93_02130"/>
<keyword evidence="4" id="KW-1185">Reference proteome</keyword>
<accession>A0A1R1MMK9</accession>
<dbReference type="AlphaFoldDB" id="A0A1R1MMK9"/>
<feature type="region of interest" description="Disordered" evidence="1">
    <location>
        <begin position="76"/>
        <end position="101"/>
    </location>
</feature>
<dbReference type="EMBL" id="MOEN01000005">
    <property type="protein sequence ID" value="OMH40993.1"/>
    <property type="molecule type" value="Genomic_DNA"/>
</dbReference>
<evidence type="ECO:0000313" key="3">
    <source>
        <dbReference type="EMBL" id="OMH40993.1"/>
    </source>
</evidence>
<name>A0A1R1MMK9_9BACT</name>
<gene>
    <name evidence="3" type="ORF">BLW93_02130</name>
</gene>
<feature type="transmembrane region" description="Helical" evidence="2">
    <location>
        <begin position="7"/>
        <end position="24"/>
    </location>
</feature>
<reference evidence="3 4" key="1">
    <citation type="submission" date="2016-10" db="EMBL/GenBank/DDBJ databases">
        <title>Genome sequence of a sulfur-reducing bacterium Desulfurobacterium indicum K6013.</title>
        <authorList>
            <person name="Cao J."/>
            <person name="Shao Z."/>
            <person name="Alain K."/>
            <person name="Jebbar M."/>
        </authorList>
    </citation>
    <scope>NUCLEOTIDE SEQUENCE [LARGE SCALE GENOMIC DNA]</scope>
    <source>
        <strain evidence="3 4">K6013</strain>
    </source>
</reference>
<evidence type="ECO:0000313" key="4">
    <source>
        <dbReference type="Proteomes" id="UP000187408"/>
    </source>
</evidence>
<dbReference type="Proteomes" id="UP000187408">
    <property type="component" value="Unassembled WGS sequence"/>
</dbReference>
<proteinExistence type="predicted"/>
<keyword evidence="2" id="KW-1133">Transmembrane helix</keyword>
<keyword evidence="2" id="KW-0812">Transmembrane</keyword>
<protein>
    <recommendedName>
        <fullName evidence="5">Lipopolysaccharide assembly protein A domain-containing protein</fullName>
    </recommendedName>
</protein>
<keyword evidence="2" id="KW-0472">Membrane</keyword>